<keyword evidence="6" id="KW-0969">Cilium</keyword>
<keyword evidence="6" id="KW-0282">Flagellum</keyword>
<dbReference type="AlphaFoldDB" id="A0A3B0XSK8"/>
<dbReference type="PANTHER" id="PTHR34773:SF1">
    <property type="entry name" value="FLAGELLAR SECRETION CHAPERONE FLIS"/>
    <property type="match status" value="1"/>
</dbReference>
<reference evidence="6" key="1">
    <citation type="submission" date="2018-06" db="EMBL/GenBank/DDBJ databases">
        <authorList>
            <person name="Zhirakovskaya E."/>
        </authorList>
    </citation>
    <scope>NUCLEOTIDE SEQUENCE</scope>
</reference>
<evidence type="ECO:0000256" key="1">
    <source>
        <dbReference type="ARBA" id="ARBA00004514"/>
    </source>
</evidence>
<name>A0A3B0XSK8_9ZZZZ</name>
<dbReference type="SUPFAM" id="SSF101116">
    <property type="entry name" value="Flagellar export chaperone FliS"/>
    <property type="match status" value="1"/>
</dbReference>
<accession>A0A3B0XSK8</accession>
<dbReference type="NCBIfam" id="TIGR00208">
    <property type="entry name" value="fliS"/>
    <property type="match status" value="1"/>
</dbReference>
<dbReference type="GO" id="GO:0071973">
    <property type="term" value="P:bacterial-type flagellum-dependent cell motility"/>
    <property type="evidence" value="ECO:0007669"/>
    <property type="project" value="TreeGrafter"/>
</dbReference>
<dbReference type="EMBL" id="UOFH01000062">
    <property type="protein sequence ID" value="VAW59174.1"/>
    <property type="molecule type" value="Genomic_DNA"/>
</dbReference>
<dbReference type="CDD" id="cd16098">
    <property type="entry name" value="FliS"/>
    <property type="match status" value="1"/>
</dbReference>
<organism evidence="6">
    <name type="scientific">hydrothermal vent metagenome</name>
    <dbReference type="NCBI Taxonomy" id="652676"/>
    <lineage>
        <taxon>unclassified sequences</taxon>
        <taxon>metagenomes</taxon>
        <taxon>ecological metagenomes</taxon>
    </lineage>
</organism>
<evidence type="ECO:0000256" key="3">
    <source>
        <dbReference type="ARBA" id="ARBA00022490"/>
    </source>
</evidence>
<dbReference type="Pfam" id="PF02561">
    <property type="entry name" value="FliS"/>
    <property type="match status" value="1"/>
</dbReference>
<dbReference type="PANTHER" id="PTHR34773">
    <property type="entry name" value="FLAGELLAR SECRETION CHAPERONE FLIS"/>
    <property type="match status" value="1"/>
</dbReference>
<dbReference type="InterPro" id="IPR003713">
    <property type="entry name" value="FliS"/>
</dbReference>
<comment type="subcellular location">
    <subcellularLocation>
        <location evidence="1">Cytoplasm</location>
        <location evidence="1">Cytosol</location>
    </subcellularLocation>
</comment>
<dbReference type="GO" id="GO:0044780">
    <property type="term" value="P:bacterial-type flagellum assembly"/>
    <property type="evidence" value="ECO:0007669"/>
    <property type="project" value="InterPro"/>
</dbReference>
<evidence type="ECO:0000313" key="6">
    <source>
        <dbReference type="EMBL" id="VAW59174.1"/>
    </source>
</evidence>
<keyword evidence="4" id="KW-1005">Bacterial flagellum biogenesis</keyword>
<evidence type="ECO:0000256" key="2">
    <source>
        <dbReference type="ARBA" id="ARBA00008787"/>
    </source>
</evidence>
<evidence type="ECO:0000256" key="4">
    <source>
        <dbReference type="ARBA" id="ARBA00022795"/>
    </source>
</evidence>
<dbReference type="GO" id="GO:0005829">
    <property type="term" value="C:cytosol"/>
    <property type="evidence" value="ECO:0007669"/>
    <property type="project" value="UniProtKB-SubCell"/>
</dbReference>
<gene>
    <name evidence="6" type="ORF">MNBD_GAMMA08-675</name>
</gene>
<protein>
    <submittedName>
        <fullName evidence="6">Flagellar biosynthesis protein FliS</fullName>
    </submittedName>
</protein>
<evidence type="ECO:0000256" key="5">
    <source>
        <dbReference type="ARBA" id="ARBA00023186"/>
    </source>
</evidence>
<dbReference type="Gene3D" id="1.20.120.340">
    <property type="entry name" value="Flagellar protein FliS"/>
    <property type="match status" value="1"/>
</dbReference>
<dbReference type="PIRSF" id="PIRSF039090">
    <property type="entry name" value="Flis"/>
    <property type="match status" value="1"/>
</dbReference>
<keyword evidence="6" id="KW-0966">Cell projection</keyword>
<sequence>MHNTAAMKQYKQVNVQASVENADPYTLTLMLFNGAVERLNAAKLHVQQKNIALKGESISKAISIIDGLRSSLDMKKGGEIANNLEALYEYMQRQLLDVTVSNKPENIDEVISLMNEIRSGWAAIPANQRNPKQG</sequence>
<keyword evidence="3" id="KW-0963">Cytoplasm</keyword>
<comment type="similarity">
    <text evidence="2">Belongs to the FliS family.</text>
</comment>
<dbReference type="InterPro" id="IPR036584">
    <property type="entry name" value="FliS_sf"/>
</dbReference>
<proteinExistence type="inferred from homology"/>
<keyword evidence="5" id="KW-0143">Chaperone</keyword>